<evidence type="ECO:0000313" key="2">
    <source>
        <dbReference type="EMBL" id="KAK4380915.1"/>
    </source>
</evidence>
<dbReference type="EMBL" id="JACGWL010001002">
    <property type="protein sequence ID" value="KAK4380915.1"/>
    <property type="molecule type" value="Genomic_DNA"/>
</dbReference>
<protein>
    <recommendedName>
        <fullName evidence="1">DUF4283 domain-containing protein</fullName>
    </recommendedName>
</protein>
<reference evidence="2" key="2">
    <citation type="journal article" date="2024" name="Plant">
        <title>Genomic evolution and insights into agronomic trait innovations of Sesamum species.</title>
        <authorList>
            <person name="Miao H."/>
            <person name="Wang L."/>
            <person name="Qu L."/>
            <person name="Liu H."/>
            <person name="Sun Y."/>
            <person name="Le M."/>
            <person name="Wang Q."/>
            <person name="Wei S."/>
            <person name="Zheng Y."/>
            <person name="Lin W."/>
            <person name="Duan Y."/>
            <person name="Cao H."/>
            <person name="Xiong S."/>
            <person name="Wang X."/>
            <person name="Wei L."/>
            <person name="Li C."/>
            <person name="Ma Q."/>
            <person name="Ju M."/>
            <person name="Zhao R."/>
            <person name="Li G."/>
            <person name="Mu C."/>
            <person name="Tian Q."/>
            <person name="Mei H."/>
            <person name="Zhang T."/>
            <person name="Gao T."/>
            <person name="Zhang H."/>
        </authorList>
    </citation>
    <scope>NUCLEOTIDE SEQUENCE</scope>
    <source>
        <strain evidence="2">K16</strain>
    </source>
</reference>
<dbReference type="AlphaFoldDB" id="A0AAE1T3M2"/>
<accession>A0AAE1T3M2</accession>
<feature type="domain" description="DUF4283" evidence="1">
    <location>
        <begin position="139"/>
        <end position="217"/>
    </location>
</feature>
<dbReference type="InterPro" id="IPR040256">
    <property type="entry name" value="At4g02000-like"/>
</dbReference>
<sequence length="239" mass="27232">MATLSILMPGLIPTTEDSDLPMSIGLEKNHDAIHIRDDSVQELSNGLDYKSNSNSNSTIDTLIVNDCPFDNYSIDIIDRSVPEQSIFIGNVKLRTDSNDSIADAFLQSSRKTLHYVPPTKQNGEIIVRPSTAIIEKGSKRWHATAVGYFLGRKPYFPQLESFARSNWRDIQQVSATSSGFYIFQFKSRAAMEDIIEGGPWLFQGQPIVLQYWEPGMSLRRQKHRQIPVWIRLKHLPMEY</sequence>
<evidence type="ECO:0000313" key="3">
    <source>
        <dbReference type="Proteomes" id="UP001289374"/>
    </source>
</evidence>
<evidence type="ECO:0000259" key="1">
    <source>
        <dbReference type="Pfam" id="PF14111"/>
    </source>
</evidence>
<dbReference type="PANTHER" id="PTHR31286">
    <property type="entry name" value="GLYCINE-RICH CELL WALL STRUCTURAL PROTEIN 1.8-LIKE"/>
    <property type="match status" value="1"/>
</dbReference>
<keyword evidence="3" id="KW-1185">Reference proteome</keyword>
<dbReference type="PANTHER" id="PTHR31286:SF99">
    <property type="entry name" value="DUF4283 DOMAIN-CONTAINING PROTEIN"/>
    <property type="match status" value="1"/>
</dbReference>
<reference evidence="2" key="1">
    <citation type="submission" date="2020-06" db="EMBL/GenBank/DDBJ databases">
        <authorList>
            <person name="Li T."/>
            <person name="Hu X."/>
            <person name="Zhang T."/>
            <person name="Song X."/>
            <person name="Zhang H."/>
            <person name="Dai N."/>
            <person name="Sheng W."/>
            <person name="Hou X."/>
            <person name="Wei L."/>
        </authorList>
    </citation>
    <scope>NUCLEOTIDE SEQUENCE</scope>
    <source>
        <strain evidence="2">K16</strain>
        <tissue evidence="2">Leaf</tissue>
    </source>
</reference>
<organism evidence="2 3">
    <name type="scientific">Sesamum angolense</name>
    <dbReference type="NCBI Taxonomy" id="2727404"/>
    <lineage>
        <taxon>Eukaryota</taxon>
        <taxon>Viridiplantae</taxon>
        <taxon>Streptophyta</taxon>
        <taxon>Embryophyta</taxon>
        <taxon>Tracheophyta</taxon>
        <taxon>Spermatophyta</taxon>
        <taxon>Magnoliopsida</taxon>
        <taxon>eudicotyledons</taxon>
        <taxon>Gunneridae</taxon>
        <taxon>Pentapetalae</taxon>
        <taxon>asterids</taxon>
        <taxon>lamiids</taxon>
        <taxon>Lamiales</taxon>
        <taxon>Pedaliaceae</taxon>
        <taxon>Sesamum</taxon>
    </lineage>
</organism>
<dbReference type="Proteomes" id="UP001289374">
    <property type="component" value="Unassembled WGS sequence"/>
</dbReference>
<comment type="caution">
    <text evidence="2">The sequence shown here is derived from an EMBL/GenBank/DDBJ whole genome shotgun (WGS) entry which is preliminary data.</text>
</comment>
<name>A0AAE1T3M2_9LAMI</name>
<gene>
    <name evidence="2" type="ORF">Sango_3020600</name>
</gene>
<dbReference type="InterPro" id="IPR025558">
    <property type="entry name" value="DUF4283"/>
</dbReference>
<dbReference type="Pfam" id="PF14111">
    <property type="entry name" value="DUF4283"/>
    <property type="match status" value="1"/>
</dbReference>
<proteinExistence type="predicted"/>